<gene>
    <name evidence="2" type="ORF">QWU01_25410</name>
</gene>
<accession>A0AAW9CDC3</accession>
<feature type="domain" description="Antitoxin SocA-like Panacea" evidence="1">
    <location>
        <begin position="27"/>
        <end position="143"/>
    </location>
</feature>
<reference evidence="2" key="1">
    <citation type="journal article" date="2023" name="J Glob Antimicrob Resist">
        <title>Emergence of NDM-1 and KPC-3 carbapenemases in Kluyvera cryocrescens: Investigating genetic heterogeneity and acquisition routes of blaNDM-1 in Enterobacterales species in Portugal.</title>
        <authorList>
            <person name="Loiodice M."/>
            <person name="Ribeiro M."/>
            <person name="Peixe L."/>
            <person name="Novais A."/>
        </authorList>
    </citation>
    <scope>NUCLEOTIDE SEQUENCE</scope>
    <source>
        <strain evidence="2">K629</strain>
    </source>
</reference>
<evidence type="ECO:0000259" key="1">
    <source>
        <dbReference type="Pfam" id="PF13274"/>
    </source>
</evidence>
<dbReference type="Pfam" id="PF13274">
    <property type="entry name" value="SocA_Panacea"/>
    <property type="match status" value="1"/>
</dbReference>
<protein>
    <submittedName>
        <fullName evidence="2">Panacea domain-containing protein</fullName>
    </submittedName>
</protein>
<dbReference type="Proteomes" id="UP001276300">
    <property type="component" value="Unassembled WGS sequence"/>
</dbReference>
<dbReference type="InterPro" id="IPR025272">
    <property type="entry name" value="SocA_Panacea"/>
</dbReference>
<name>A0AAW9CDC3_KLUCR</name>
<organism evidence="2 3">
    <name type="scientific">Kluyvera cryocrescens</name>
    <name type="common">Kluyvera citrophila</name>
    <dbReference type="NCBI Taxonomy" id="580"/>
    <lineage>
        <taxon>Bacteria</taxon>
        <taxon>Pseudomonadati</taxon>
        <taxon>Pseudomonadota</taxon>
        <taxon>Gammaproteobacteria</taxon>
        <taxon>Enterobacterales</taxon>
        <taxon>Enterobacteriaceae</taxon>
        <taxon>Kluyvera</taxon>
    </lineage>
</organism>
<evidence type="ECO:0000313" key="2">
    <source>
        <dbReference type="EMBL" id="MDW3780136.1"/>
    </source>
</evidence>
<evidence type="ECO:0000313" key="3">
    <source>
        <dbReference type="Proteomes" id="UP001276300"/>
    </source>
</evidence>
<dbReference type="RefSeq" id="WP_318243341.1">
    <property type="nucleotide sequence ID" value="NZ_JAUEQX010000029.1"/>
</dbReference>
<sequence>MFREEKVAQMAAYLLQKRGGRMAYIKLMKLLYLADREYMISYGDSMSGDRAVSMKNGPVLSQTYDLLKGGAPEDASAWDEWIAGESNYEVSIKKPVRGLDVEDVFDELSRADCRILDRVFGEYGGYTRFQLCDLTHQICPEWQDPHGSSTPINPKSVFMAAGKSEEEAESLVARMRERHELQVFSAQLS</sequence>
<dbReference type="EMBL" id="JAUEQX010000029">
    <property type="protein sequence ID" value="MDW3780136.1"/>
    <property type="molecule type" value="Genomic_DNA"/>
</dbReference>
<comment type="caution">
    <text evidence="2">The sequence shown here is derived from an EMBL/GenBank/DDBJ whole genome shotgun (WGS) entry which is preliminary data.</text>
</comment>
<dbReference type="AlphaFoldDB" id="A0AAW9CDC3"/>
<proteinExistence type="predicted"/>